<evidence type="ECO:0000313" key="1">
    <source>
        <dbReference type="EMBL" id="KAH3738143.1"/>
    </source>
</evidence>
<name>A0A9D4HZ41_DREPO</name>
<keyword evidence="2" id="KW-1185">Reference proteome</keyword>
<evidence type="ECO:0000313" key="2">
    <source>
        <dbReference type="Proteomes" id="UP000828390"/>
    </source>
</evidence>
<organism evidence="1 2">
    <name type="scientific">Dreissena polymorpha</name>
    <name type="common">Zebra mussel</name>
    <name type="synonym">Mytilus polymorpha</name>
    <dbReference type="NCBI Taxonomy" id="45954"/>
    <lineage>
        <taxon>Eukaryota</taxon>
        <taxon>Metazoa</taxon>
        <taxon>Spiralia</taxon>
        <taxon>Lophotrochozoa</taxon>
        <taxon>Mollusca</taxon>
        <taxon>Bivalvia</taxon>
        <taxon>Autobranchia</taxon>
        <taxon>Heteroconchia</taxon>
        <taxon>Euheterodonta</taxon>
        <taxon>Imparidentia</taxon>
        <taxon>Neoheterodontei</taxon>
        <taxon>Myida</taxon>
        <taxon>Dreissenoidea</taxon>
        <taxon>Dreissenidae</taxon>
        <taxon>Dreissena</taxon>
    </lineage>
</organism>
<comment type="caution">
    <text evidence="1">The sequence shown here is derived from an EMBL/GenBank/DDBJ whole genome shotgun (WGS) entry which is preliminary data.</text>
</comment>
<dbReference type="EMBL" id="JAIWYP010000011">
    <property type="protein sequence ID" value="KAH3738143.1"/>
    <property type="molecule type" value="Genomic_DNA"/>
</dbReference>
<gene>
    <name evidence="1" type="ORF">DPMN_044771</name>
</gene>
<accession>A0A9D4HZ41</accession>
<reference evidence="1" key="1">
    <citation type="journal article" date="2019" name="bioRxiv">
        <title>The Genome of the Zebra Mussel, Dreissena polymorpha: A Resource for Invasive Species Research.</title>
        <authorList>
            <person name="McCartney M.A."/>
            <person name="Auch B."/>
            <person name="Kono T."/>
            <person name="Mallez S."/>
            <person name="Zhang Y."/>
            <person name="Obille A."/>
            <person name="Becker A."/>
            <person name="Abrahante J.E."/>
            <person name="Garbe J."/>
            <person name="Badalamenti J.P."/>
            <person name="Herman A."/>
            <person name="Mangelson H."/>
            <person name="Liachko I."/>
            <person name="Sullivan S."/>
            <person name="Sone E.D."/>
            <person name="Koren S."/>
            <person name="Silverstein K.A.T."/>
            <person name="Beckman K.B."/>
            <person name="Gohl D.M."/>
        </authorList>
    </citation>
    <scope>NUCLEOTIDE SEQUENCE</scope>
    <source>
        <strain evidence="1">Duluth1</strain>
        <tissue evidence="1">Whole animal</tissue>
    </source>
</reference>
<dbReference type="Proteomes" id="UP000828390">
    <property type="component" value="Unassembled WGS sequence"/>
</dbReference>
<dbReference type="AlphaFoldDB" id="A0A9D4HZ41"/>
<sequence length="67" mass="7488">MFLCLKCSVPQGSCLGPWLYLTYAGTLFDVVPPSITVYGFADDHSANKRFKPTAFSVERTAIQELER</sequence>
<protein>
    <submittedName>
        <fullName evidence="1">Uncharacterized protein</fullName>
    </submittedName>
</protein>
<proteinExistence type="predicted"/>
<reference evidence="1" key="2">
    <citation type="submission" date="2020-11" db="EMBL/GenBank/DDBJ databases">
        <authorList>
            <person name="McCartney M.A."/>
            <person name="Auch B."/>
            <person name="Kono T."/>
            <person name="Mallez S."/>
            <person name="Becker A."/>
            <person name="Gohl D.M."/>
            <person name="Silverstein K.A.T."/>
            <person name="Koren S."/>
            <person name="Bechman K.B."/>
            <person name="Herman A."/>
            <person name="Abrahante J.E."/>
            <person name="Garbe J."/>
        </authorList>
    </citation>
    <scope>NUCLEOTIDE SEQUENCE</scope>
    <source>
        <strain evidence="1">Duluth1</strain>
        <tissue evidence="1">Whole animal</tissue>
    </source>
</reference>